<organism evidence="6 7">
    <name type="scientific">Mycoplana dimorpha</name>
    <dbReference type="NCBI Taxonomy" id="28320"/>
    <lineage>
        <taxon>Bacteria</taxon>
        <taxon>Pseudomonadati</taxon>
        <taxon>Pseudomonadota</taxon>
        <taxon>Alphaproteobacteria</taxon>
        <taxon>Hyphomicrobiales</taxon>
        <taxon>Rhizobiaceae</taxon>
        <taxon>Mycoplana</taxon>
    </lineage>
</organism>
<name>A0A2T5B5P5_MYCDI</name>
<dbReference type="PANTHER" id="PTHR43002">
    <property type="entry name" value="GLYCOGEN DEBRANCHING ENZYME"/>
    <property type="match status" value="1"/>
</dbReference>
<dbReference type="Gene3D" id="2.60.40.1180">
    <property type="entry name" value="Golgi alpha-mannosidase II"/>
    <property type="match status" value="1"/>
</dbReference>
<dbReference type="AlphaFoldDB" id="A0A2T5B5P5"/>
<dbReference type="RefSeq" id="WP_108003413.1">
    <property type="nucleotide sequence ID" value="NZ_JBHEEX010000003.1"/>
</dbReference>
<gene>
    <name evidence="6" type="ORF">C7449_105208</name>
</gene>
<keyword evidence="7" id="KW-1185">Reference proteome</keyword>
<dbReference type="Gene3D" id="3.20.20.80">
    <property type="entry name" value="Glycosidases"/>
    <property type="match status" value="1"/>
</dbReference>
<dbReference type="SUPFAM" id="SSF51011">
    <property type="entry name" value="Glycosyl hydrolase domain"/>
    <property type="match status" value="1"/>
</dbReference>
<feature type="domain" description="Glycosyl hydrolase family 13 catalytic" evidence="5">
    <location>
        <begin position="155"/>
        <end position="558"/>
    </location>
</feature>
<dbReference type="Proteomes" id="UP000241247">
    <property type="component" value="Unassembled WGS sequence"/>
</dbReference>
<dbReference type="EMBL" id="PZZZ01000005">
    <property type="protein sequence ID" value="PTM94308.1"/>
    <property type="molecule type" value="Genomic_DNA"/>
</dbReference>
<dbReference type="InterPro" id="IPR017853">
    <property type="entry name" value="GH"/>
</dbReference>
<evidence type="ECO:0000256" key="4">
    <source>
        <dbReference type="SAM" id="MobiDB-lite"/>
    </source>
</evidence>
<dbReference type="SUPFAM" id="SSF51445">
    <property type="entry name" value="(Trans)glycosidases"/>
    <property type="match status" value="1"/>
</dbReference>
<evidence type="ECO:0000256" key="1">
    <source>
        <dbReference type="ARBA" id="ARBA00008061"/>
    </source>
</evidence>
<dbReference type="GO" id="GO:0005980">
    <property type="term" value="P:glycogen catabolic process"/>
    <property type="evidence" value="ECO:0007669"/>
    <property type="project" value="InterPro"/>
</dbReference>
<dbReference type="SUPFAM" id="SSF81296">
    <property type="entry name" value="E set domains"/>
    <property type="match status" value="1"/>
</dbReference>
<protein>
    <submittedName>
        <fullName evidence="6">Glycogen operon protein</fullName>
    </submittedName>
</protein>
<dbReference type="Pfam" id="PF02922">
    <property type="entry name" value="CBM_48"/>
    <property type="match status" value="1"/>
</dbReference>
<dbReference type="InterPro" id="IPR044505">
    <property type="entry name" value="GlgX_Isoamylase_N_E_set"/>
</dbReference>
<feature type="region of interest" description="Disordered" evidence="4">
    <location>
        <begin position="457"/>
        <end position="479"/>
    </location>
</feature>
<dbReference type="InterPro" id="IPR011837">
    <property type="entry name" value="Glycogen_debranch_GlgX"/>
</dbReference>
<dbReference type="GO" id="GO:0004135">
    <property type="term" value="F:amylo-alpha-1,6-glucosidase activity"/>
    <property type="evidence" value="ECO:0007669"/>
    <property type="project" value="InterPro"/>
</dbReference>
<reference evidence="6 7" key="1">
    <citation type="submission" date="2018-04" db="EMBL/GenBank/DDBJ databases">
        <title>Genomic Encyclopedia of Type Strains, Phase IV (KMG-IV): sequencing the most valuable type-strain genomes for metagenomic binning, comparative biology and taxonomic classification.</title>
        <authorList>
            <person name="Goeker M."/>
        </authorList>
    </citation>
    <scope>NUCLEOTIDE SEQUENCE [LARGE SCALE GENOMIC DNA]</scope>
    <source>
        <strain evidence="6 7">DSM 7138</strain>
    </source>
</reference>
<evidence type="ECO:0000313" key="6">
    <source>
        <dbReference type="EMBL" id="PTM94308.1"/>
    </source>
</evidence>
<dbReference type="InterPro" id="IPR006047">
    <property type="entry name" value="GH13_cat_dom"/>
</dbReference>
<feature type="compositionally biased region" description="Basic and acidic residues" evidence="4">
    <location>
        <begin position="457"/>
        <end position="472"/>
    </location>
</feature>
<dbReference type="InterPro" id="IPR004193">
    <property type="entry name" value="Glyco_hydro_13_N"/>
</dbReference>
<proteinExistence type="inferred from homology"/>
<dbReference type="Gene3D" id="2.60.40.10">
    <property type="entry name" value="Immunoglobulins"/>
    <property type="match status" value="1"/>
</dbReference>
<dbReference type="SMART" id="SM00642">
    <property type="entry name" value="Aamy"/>
    <property type="match status" value="1"/>
</dbReference>
<dbReference type="InterPro" id="IPR013780">
    <property type="entry name" value="Glyco_hydro_b"/>
</dbReference>
<dbReference type="NCBIfam" id="TIGR02100">
    <property type="entry name" value="glgX_debranch"/>
    <property type="match status" value="1"/>
</dbReference>
<dbReference type="InterPro" id="IPR013783">
    <property type="entry name" value="Ig-like_fold"/>
</dbReference>
<comment type="similarity">
    <text evidence="1">Belongs to the glycosyl hydrolase 13 family.</text>
</comment>
<evidence type="ECO:0000313" key="7">
    <source>
        <dbReference type="Proteomes" id="UP000241247"/>
    </source>
</evidence>
<dbReference type="InterPro" id="IPR014756">
    <property type="entry name" value="Ig_E-set"/>
</dbReference>
<keyword evidence="2" id="KW-0378">Hydrolase</keyword>
<dbReference type="CDD" id="cd02856">
    <property type="entry name" value="E_set_GDE_Isoamylase_N"/>
    <property type="match status" value="1"/>
</dbReference>
<dbReference type="CDD" id="cd11326">
    <property type="entry name" value="AmyAc_Glg_debranch"/>
    <property type="match status" value="1"/>
</dbReference>
<dbReference type="OrthoDB" id="3236218at2"/>
<keyword evidence="3" id="KW-0326">Glycosidase</keyword>
<evidence type="ECO:0000256" key="3">
    <source>
        <dbReference type="ARBA" id="ARBA00023295"/>
    </source>
</evidence>
<evidence type="ECO:0000256" key="2">
    <source>
        <dbReference type="ARBA" id="ARBA00022801"/>
    </source>
</evidence>
<evidence type="ECO:0000259" key="5">
    <source>
        <dbReference type="SMART" id="SM00642"/>
    </source>
</evidence>
<accession>A0A2T5B5P5</accession>
<sequence length="662" mass="72616">MTEIDPVSAIEPRTAEPLGATVVEGGVSFAVHSRDAARIDLCLFDEHGRRETRRVPMQRDDTGLHRAFVEGIGPGTRYGFRAEGIYSPDHGLWFDPAKLLVDPYAKELDRRFVHDNRLTQQGEETADLVPKAIVTIDRPVPVAPPLFRPGGVIYEVAVRGFTMLHPDIPENMRGTIAALAHPAVVSHLKRIGVDAVELMPIVAWIDERHLPPLGLHNSWGYNPIALMALDPRLAPGGMAELAATVAALRAEGIGVILDLVFNHSGESDRFGTTLSMRGLDNLTYYRHVAGRPGDLVNDTGCGNTIACEHPVVRRLILDSMRHFVRNAGVDGFRFDLASVLGRNGKGFDPQAALFAEMQVDPLLCDHVIIAEPWDIGPGGYQLGNFPAPFLEWNDRFRDDTRLFWRGDPGRLGAFATRLSGSADIFQRSGTKRTRSVNFVAAHDGFTLKDLVSYAGKHNEANGEDNRDGHGENHSWNNGVEGETQDAAVLSARKRDVKALLSSLFASKGTVLLTAGDEGGRSQRGNNNAYCQDNAIIWLDWSRFDEELVAHTAALGGIRKRFSIFSDTAFFDGGNVEWLRPDGRPMRVEDWDSPFAGTLVMVLASKEVDTGETVRLAVGFNRTSEPVALKLPAANGKIWLEFLATEQAAELAPRSVTFLIEQA</sequence>
<comment type="caution">
    <text evidence="6">The sequence shown here is derived from an EMBL/GenBank/DDBJ whole genome shotgun (WGS) entry which is preliminary data.</text>
</comment>